<keyword evidence="3" id="KW-1185">Reference proteome</keyword>
<proteinExistence type="predicted"/>
<dbReference type="EMBL" id="AP023440">
    <property type="protein sequence ID" value="BCL26171.1"/>
    <property type="molecule type" value="Genomic_DNA"/>
</dbReference>
<accession>A0A7G1NUP3</accession>
<protein>
    <recommendedName>
        <fullName evidence="1">Recombinase domain-containing protein</fullName>
    </recommendedName>
</protein>
<dbReference type="KEGG" id="sgm:GCM10017557_10300"/>
<dbReference type="GO" id="GO:0003677">
    <property type="term" value="F:DNA binding"/>
    <property type="evidence" value="ECO:0007669"/>
    <property type="project" value="InterPro"/>
</dbReference>
<evidence type="ECO:0000313" key="2">
    <source>
        <dbReference type="EMBL" id="BCL26171.1"/>
    </source>
</evidence>
<feature type="domain" description="Recombinase" evidence="1">
    <location>
        <begin position="3"/>
        <end position="100"/>
    </location>
</feature>
<evidence type="ECO:0000259" key="1">
    <source>
        <dbReference type="Pfam" id="PF07508"/>
    </source>
</evidence>
<dbReference type="Pfam" id="PF07508">
    <property type="entry name" value="Recombinase"/>
    <property type="match status" value="1"/>
</dbReference>
<sequence>MQAVVGLVFDLFDELGLINGVLRFLVDHDIQIGIRAREGPEKGLLVWRRPSRIVIQNMLRHPACAGIYVYGRSRTDPRRGVPGRPCTGRVRKPREDWFVYLPGVLPAYIDRPINGPRPHPAPALWGGRRRFGKSHDLL</sequence>
<gene>
    <name evidence="2" type="ORF">GCM10017557_10300</name>
</gene>
<evidence type="ECO:0000313" key="3">
    <source>
        <dbReference type="Proteomes" id="UP000516444"/>
    </source>
</evidence>
<dbReference type="GO" id="GO:0000150">
    <property type="term" value="F:DNA strand exchange activity"/>
    <property type="evidence" value="ECO:0007669"/>
    <property type="project" value="InterPro"/>
</dbReference>
<dbReference type="InterPro" id="IPR011109">
    <property type="entry name" value="DNA_bind_recombinase_dom"/>
</dbReference>
<reference evidence="2 3" key="1">
    <citation type="journal article" date="2014" name="Int. J. Syst. Evol. Microbiol.">
        <title>Complete genome sequence of Corynebacterium casei LMG S-19264T (=DSM 44701T), isolated from a smear-ripened cheese.</title>
        <authorList>
            <consortium name="US DOE Joint Genome Institute (JGI-PGF)"/>
            <person name="Walter F."/>
            <person name="Albersmeier A."/>
            <person name="Kalinowski J."/>
            <person name="Ruckert C."/>
        </authorList>
    </citation>
    <scope>NUCLEOTIDE SEQUENCE [LARGE SCALE GENOMIC DNA]</scope>
    <source>
        <strain evidence="2 3">JCM 4677</strain>
    </source>
</reference>
<name>A0A7G1NUP3_9ACTN</name>
<dbReference type="AlphaFoldDB" id="A0A7G1NUP3"/>
<dbReference type="Proteomes" id="UP000516444">
    <property type="component" value="Chromosome"/>
</dbReference>
<organism evidence="2 3">
    <name type="scientific">Streptomyces aurantiacus</name>
    <dbReference type="NCBI Taxonomy" id="47760"/>
    <lineage>
        <taxon>Bacteria</taxon>
        <taxon>Bacillati</taxon>
        <taxon>Actinomycetota</taxon>
        <taxon>Actinomycetes</taxon>
        <taxon>Kitasatosporales</taxon>
        <taxon>Streptomycetaceae</taxon>
        <taxon>Streptomyces</taxon>
        <taxon>Streptomyces aurantiacus group</taxon>
    </lineage>
</organism>